<dbReference type="EMBL" id="ADMH02000362">
    <property type="protein sequence ID" value="ETN66824.1"/>
    <property type="molecule type" value="Genomic_DNA"/>
</dbReference>
<evidence type="ECO:0000313" key="4">
    <source>
        <dbReference type="Proteomes" id="UP000000673"/>
    </source>
</evidence>
<evidence type="ECO:0000256" key="1">
    <source>
        <dbReference type="SAM" id="MobiDB-lite"/>
    </source>
</evidence>
<gene>
    <name evidence="2" type="ORF">AND_001380</name>
</gene>
<accession>W5JVH9</accession>
<reference evidence="2" key="3">
    <citation type="journal article" date="2013" name="Nucleic Acids Res.">
        <title>The genome of Anopheles darlingi, the main neotropical malaria vector.</title>
        <authorList>
            <person name="Marinotti O."/>
            <person name="Cerqueira G.C."/>
            <person name="de Almeida L.G."/>
            <person name="Ferro M.I."/>
            <person name="Loreto E.L."/>
            <person name="Zaha A."/>
            <person name="Teixeira S.M."/>
            <person name="Wespiser A.R."/>
            <person name="Almeida E Silva A."/>
            <person name="Schlindwein A.D."/>
            <person name="Pacheco A.C."/>
            <person name="Silva A.L."/>
            <person name="Graveley B.R."/>
            <person name="Walenz B.P."/>
            <person name="Lima Bde A."/>
            <person name="Ribeiro C.A."/>
            <person name="Nunes-Silva C.G."/>
            <person name="de Carvalho C.R."/>
            <person name="Soares C.M."/>
            <person name="de Menezes C.B."/>
            <person name="Matiolli C."/>
            <person name="Caffrey D."/>
            <person name="Araujo D.A."/>
            <person name="de Oliveira D.M."/>
            <person name="Golenbock D."/>
            <person name="Grisard E.C."/>
            <person name="Fantinatti-Garboggini F."/>
            <person name="de Carvalho F.M."/>
            <person name="Barcellos F.G."/>
            <person name="Prosdocimi F."/>
            <person name="May G."/>
            <person name="Azevedo Junior G.M."/>
            <person name="Guimaraes G.M."/>
            <person name="Goldman G.H."/>
            <person name="Padilha I.Q."/>
            <person name="Batista Jda S."/>
            <person name="Ferro J.A."/>
            <person name="Ribeiro J.M."/>
            <person name="Fietto J.L."/>
            <person name="Dabbas K.M."/>
            <person name="Cerdeira L."/>
            <person name="Agnez-Lima L.F."/>
            <person name="Brocchi M."/>
            <person name="de Carvalho M.O."/>
            <person name="Teixeira Mde M."/>
            <person name="Diniz Maia Mde M."/>
            <person name="Goldman M.H."/>
            <person name="Cruz Schneider M.P."/>
            <person name="Felipe M.S."/>
            <person name="Hungria M."/>
            <person name="Nicolas M.F."/>
            <person name="Pereira M."/>
            <person name="Montes M.A."/>
            <person name="Cantao M.E."/>
            <person name="Vincentz M."/>
            <person name="Rafael M.S."/>
            <person name="Silverman N."/>
            <person name="Stoco P.H."/>
            <person name="Souza R.C."/>
            <person name="Vicentini R."/>
            <person name="Gazzinelli R.T."/>
            <person name="Neves Rde O."/>
            <person name="Silva R."/>
            <person name="Astolfi-Filho S."/>
            <person name="Maciel T.E."/>
            <person name="Urmenyi T.P."/>
            <person name="Tadei W.P."/>
            <person name="Camargo E.P."/>
            <person name="de Vasconcelos A.T."/>
        </authorList>
    </citation>
    <scope>NUCLEOTIDE SEQUENCE</scope>
</reference>
<protein>
    <submittedName>
        <fullName evidence="2 3">Uncharacterized protein</fullName>
    </submittedName>
</protein>
<reference evidence="3" key="4">
    <citation type="submission" date="2015-06" db="UniProtKB">
        <authorList>
            <consortium name="EnsemblMetazoa"/>
        </authorList>
    </citation>
    <scope>IDENTIFICATION</scope>
</reference>
<dbReference type="EnsemblMetazoa" id="ADAC001380-RA">
    <property type="protein sequence ID" value="ADAC001380-PA"/>
    <property type="gene ID" value="ADAC001380"/>
</dbReference>
<reference evidence="2" key="2">
    <citation type="submission" date="2010-05" db="EMBL/GenBank/DDBJ databases">
        <authorList>
            <person name="Almeida L.G."/>
            <person name="Nicolas M.F."/>
            <person name="Souza R.C."/>
            <person name="Vasconcelos A.T.R."/>
        </authorList>
    </citation>
    <scope>NUCLEOTIDE SEQUENCE</scope>
</reference>
<keyword evidence="4" id="KW-1185">Reference proteome</keyword>
<feature type="region of interest" description="Disordered" evidence="1">
    <location>
        <begin position="1"/>
        <end position="49"/>
    </location>
</feature>
<dbReference type="AlphaFoldDB" id="W5JVH9"/>
<evidence type="ECO:0000313" key="2">
    <source>
        <dbReference type="EMBL" id="ETN66824.1"/>
    </source>
</evidence>
<dbReference type="Proteomes" id="UP000000673">
    <property type="component" value="Unassembled WGS sequence"/>
</dbReference>
<name>W5JVH9_ANODA</name>
<sequence>MDGSSVSPLPCEAPLAMMESEKTPPRSPSQHDMPPPPDEKFNPYSVPQQERNGQRAIPCAIVVVVVVVESLPSAIACVARSSQHQRAA</sequence>
<proteinExistence type="predicted"/>
<dbReference type="HOGENOM" id="CLU_2470889_0_0_1"/>
<organism evidence="2">
    <name type="scientific">Anopheles darlingi</name>
    <name type="common">Mosquito</name>
    <dbReference type="NCBI Taxonomy" id="43151"/>
    <lineage>
        <taxon>Eukaryota</taxon>
        <taxon>Metazoa</taxon>
        <taxon>Ecdysozoa</taxon>
        <taxon>Arthropoda</taxon>
        <taxon>Hexapoda</taxon>
        <taxon>Insecta</taxon>
        <taxon>Pterygota</taxon>
        <taxon>Neoptera</taxon>
        <taxon>Endopterygota</taxon>
        <taxon>Diptera</taxon>
        <taxon>Nematocera</taxon>
        <taxon>Culicoidea</taxon>
        <taxon>Culicidae</taxon>
        <taxon>Anophelinae</taxon>
        <taxon>Anopheles</taxon>
    </lineage>
</organism>
<evidence type="ECO:0000313" key="3">
    <source>
        <dbReference type="EnsemblMetazoa" id="ADAC001380-PA"/>
    </source>
</evidence>
<dbReference type="VEuPathDB" id="VectorBase:ADAC001380"/>
<reference evidence="2 4" key="1">
    <citation type="journal article" date="2010" name="BMC Genomics">
        <title>Combination of measures distinguishes pre-miRNAs from other stem-loops in the genome of the newly sequenced Anopheles darlingi.</title>
        <authorList>
            <person name="Mendes N.D."/>
            <person name="Freitas A.T."/>
            <person name="Vasconcelos A.T."/>
            <person name="Sagot M.F."/>
        </authorList>
    </citation>
    <scope>NUCLEOTIDE SEQUENCE</scope>
</reference>